<accession>A0A7W6RAU7</accession>
<sequence>MDGDPGVSVGGAALLTGALVAVALVILYTIRLGAPPWPTMPRAARRLLAVLPERIDGEILDLGCGWGGLALALAARYPGRRVMGVELSPVPWAVARLRRLAGRLDTLEIRRADLHGVDLSRAGLIVCYLHGAAMARLAERMLREAPPGCWLVSNTFALPGLTPVARHPVDDVFGTTILVYRLPERDGDQANAV</sequence>
<dbReference type="PANTHER" id="PTHR13610">
    <property type="entry name" value="METHYLTRANSFERASE DOMAIN-CONTAINING PROTEIN"/>
    <property type="match status" value="1"/>
</dbReference>
<evidence type="ECO:0000313" key="6">
    <source>
        <dbReference type="EMBL" id="MBB4264448.1"/>
    </source>
</evidence>
<dbReference type="Proteomes" id="UP000554286">
    <property type="component" value="Unassembled WGS sequence"/>
</dbReference>
<evidence type="ECO:0000256" key="2">
    <source>
        <dbReference type="ARBA" id="ARBA00022679"/>
    </source>
</evidence>
<keyword evidence="4" id="KW-0812">Transmembrane</keyword>
<gene>
    <name evidence="6" type="ORF">GGD89_000054</name>
</gene>
<reference evidence="6 7" key="1">
    <citation type="submission" date="2020-08" db="EMBL/GenBank/DDBJ databases">
        <title>Genome sequencing of Purple Non-Sulfur Bacteria from various extreme environments.</title>
        <authorList>
            <person name="Mayer M."/>
        </authorList>
    </citation>
    <scope>NUCLEOTIDE SEQUENCE [LARGE SCALE GENOMIC DNA]</scope>
    <source>
        <strain evidence="6 7">JA131</strain>
    </source>
</reference>
<evidence type="ECO:0000256" key="4">
    <source>
        <dbReference type="SAM" id="Phobius"/>
    </source>
</evidence>
<name>A0A7W6RAU7_9PROT</name>
<dbReference type="EMBL" id="JACIGK010000001">
    <property type="protein sequence ID" value="MBB4264448.1"/>
    <property type="molecule type" value="Genomic_DNA"/>
</dbReference>
<organism evidence="6 7">
    <name type="scientific">Roseospira visakhapatnamensis</name>
    <dbReference type="NCBI Taxonomy" id="390880"/>
    <lineage>
        <taxon>Bacteria</taxon>
        <taxon>Pseudomonadati</taxon>
        <taxon>Pseudomonadota</taxon>
        <taxon>Alphaproteobacteria</taxon>
        <taxon>Rhodospirillales</taxon>
        <taxon>Rhodospirillaceae</taxon>
        <taxon>Roseospira</taxon>
    </lineage>
</organism>
<dbReference type="GO" id="GO:0016279">
    <property type="term" value="F:protein-lysine N-methyltransferase activity"/>
    <property type="evidence" value="ECO:0007669"/>
    <property type="project" value="InterPro"/>
</dbReference>
<proteinExistence type="predicted"/>
<keyword evidence="4" id="KW-0472">Membrane</keyword>
<keyword evidence="7" id="KW-1185">Reference proteome</keyword>
<dbReference type="AlphaFoldDB" id="A0A7W6RAU7"/>
<dbReference type="Pfam" id="PF13649">
    <property type="entry name" value="Methyltransf_25"/>
    <property type="match status" value="1"/>
</dbReference>
<keyword evidence="2 6" id="KW-0808">Transferase</keyword>
<keyword evidence="1 6" id="KW-0489">Methyltransferase</keyword>
<feature type="domain" description="Methyltransferase" evidence="5">
    <location>
        <begin position="59"/>
        <end position="128"/>
    </location>
</feature>
<dbReference type="RefSeq" id="WP_184042094.1">
    <property type="nucleotide sequence ID" value="NZ_JACIGK010000001.1"/>
</dbReference>
<evidence type="ECO:0000313" key="7">
    <source>
        <dbReference type="Proteomes" id="UP000554286"/>
    </source>
</evidence>
<evidence type="ECO:0000256" key="1">
    <source>
        <dbReference type="ARBA" id="ARBA00022603"/>
    </source>
</evidence>
<dbReference type="InterPro" id="IPR026170">
    <property type="entry name" value="FAM173A/B"/>
</dbReference>
<keyword evidence="3" id="KW-0949">S-adenosyl-L-methionine</keyword>
<evidence type="ECO:0000259" key="5">
    <source>
        <dbReference type="Pfam" id="PF13649"/>
    </source>
</evidence>
<dbReference type="SUPFAM" id="SSF53335">
    <property type="entry name" value="S-adenosyl-L-methionine-dependent methyltransferases"/>
    <property type="match status" value="1"/>
</dbReference>
<protein>
    <submittedName>
        <fullName evidence="6">SAM-dependent methyltransferase</fullName>
    </submittedName>
</protein>
<dbReference type="Gene3D" id="3.40.50.150">
    <property type="entry name" value="Vaccinia Virus protein VP39"/>
    <property type="match status" value="1"/>
</dbReference>
<feature type="transmembrane region" description="Helical" evidence="4">
    <location>
        <begin position="6"/>
        <end position="30"/>
    </location>
</feature>
<dbReference type="GO" id="GO:0032259">
    <property type="term" value="P:methylation"/>
    <property type="evidence" value="ECO:0007669"/>
    <property type="project" value="UniProtKB-KW"/>
</dbReference>
<keyword evidence="4" id="KW-1133">Transmembrane helix</keyword>
<dbReference type="InterPro" id="IPR029063">
    <property type="entry name" value="SAM-dependent_MTases_sf"/>
</dbReference>
<comment type="caution">
    <text evidence="6">The sequence shown here is derived from an EMBL/GenBank/DDBJ whole genome shotgun (WGS) entry which is preliminary data.</text>
</comment>
<dbReference type="CDD" id="cd02440">
    <property type="entry name" value="AdoMet_MTases"/>
    <property type="match status" value="1"/>
</dbReference>
<evidence type="ECO:0000256" key="3">
    <source>
        <dbReference type="ARBA" id="ARBA00022691"/>
    </source>
</evidence>
<dbReference type="InterPro" id="IPR041698">
    <property type="entry name" value="Methyltransf_25"/>
</dbReference>
<dbReference type="PANTHER" id="PTHR13610:SF11">
    <property type="entry name" value="METHYLTRANSFERASE DOMAIN-CONTAINING PROTEIN"/>
    <property type="match status" value="1"/>
</dbReference>